<dbReference type="EMBL" id="CP077095">
    <property type="protein sequence ID" value="QXI36763.1"/>
    <property type="molecule type" value="Genomic_DNA"/>
</dbReference>
<dbReference type="Proteomes" id="UP000633418">
    <property type="component" value="Chromosome"/>
</dbReference>
<evidence type="ECO:0008006" key="4">
    <source>
        <dbReference type="Google" id="ProtNLM"/>
    </source>
</evidence>
<accession>A0A9E6PTF1</accession>
<protein>
    <recommendedName>
        <fullName evidence="4">Lipoprotein</fullName>
    </recommendedName>
</protein>
<dbReference type="RefSeq" id="WP_186659614.1">
    <property type="nucleotide sequence ID" value="NZ_CP077095.1"/>
</dbReference>
<keyword evidence="1" id="KW-0732">Signal</keyword>
<organism evidence="2 3">
    <name type="scientific">Pseudomonas xantholysinigenes</name>
    <dbReference type="NCBI Taxonomy" id="2745490"/>
    <lineage>
        <taxon>Bacteria</taxon>
        <taxon>Pseudomonadati</taxon>
        <taxon>Pseudomonadota</taxon>
        <taxon>Gammaproteobacteria</taxon>
        <taxon>Pseudomonadales</taxon>
        <taxon>Pseudomonadaceae</taxon>
        <taxon>Pseudomonas</taxon>
    </lineage>
</organism>
<feature type="signal peptide" evidence="1">
    <location>
        <begin position="1"/>
        <end position="19"/>
    </location>
</feature>
<evidence type="ECO:0000313" key="3">
    <source>
        <dbReference type="Proteomes" id="UP000633418"/>
    </source>
</evidence>
<sequence>MMVATRVCLLLSLLLGGCASIPQEEIAPTRLPVPGPGVHKPGVQVWAGSFFGDPELRAQAPSAESVLGIKPDSSALLQVLALLPTPAPPEVSRQTTLQVRQIFEASGLFAHVSGVDDPLQPGDYQILVRVYEDWPLANSQALAGMATLVTLGLFPSSRPQRLKVTMDVIDTRKLSLARLSNHDTIDERIGLINLAHWGSTREKAERDTLKRQLDALLKRMVDEGLVAELAHSEQVPPQAR</sequence>
<evidence type="ECO:0000313" key="2">
    <source>
        <dbReference type="EMBL" id="QXI36763.1"/>
    </source>
</evidence>
<proteinExistence type="predicted"/>
<reference evidence="2 3" key="1">
    <citation type="journal article" date="2020" name="Microorganisms">
        <title>Reliable Identification of Environmental Pseudomonas Isolates Using the rpoD Gene.</title>
        <authorList>
            <consortium name="The Broad Institute Genome Sequencing Platform"/>
            <person name="Girard L."/>
            <person name="Lood C."/>
            <person name="Rokni-Zadeh H."/>
            <person name="van Noort V."/>
            <person name="Lavigne R."/>
            <person name="De Mot R."/>
        </authorList>
    </citation>
    <scope>NUCLEOTIDE SEQUENCE [LARGE SCALE GENOMIC DNA]</scope>
    <source>
        <strain evidence="2 3">RW9S1A</strain>
    </source>
</reference>
<dbReference type="PROSITE" id="PS51257">
    <property type="entry name" value="PROKAR_LIPOPROTEIN"/>
    <property type="match status" value="1"/>
</dbReference>
<dbReference type="KEGG" id="pxn:HU772_015545"/>
<dbReference type="AlphaFoldDB" id="A0A9E6PTF1"/>
<reference evidence="2 3" key="2">
    <citation type="journal article" date="2021" name="Microorganisms">
        <title>The Ever-Expanding Pseudomonas Genus: Description of 43 New Species and Partition of the Pseudomonas putida Group.</title>
        <authorList>
            <person name="Girard L."/>
            <person name="Lood C."/>
            <person name="Hofte M."/>
            <person name="Vandamme P."/>
            <person name="Rokni-Zadeh H."/>
            <person name="van Noort V."/>
            <person name="Lavigne R."/>
            <person name="De Mot R."/>
        </authorList>
    </citation>
    <scope>NUCLEOTIDE SEQUENCE [LARGE SCALE GENOMIC DNA]</scope>
    <source>
        <strain evidence="2 3">RW9S1A</strain>
    </source>
</reference>
<keyword evidence="3" id="KW-1185">Reference proteome</keyword>
<evidence type="ECO:0000256" key="1">
    <source>
        <dbReference type="SAM" id="SignalP"/>
    </source>
</evidence>
<feature type="chain" id="PRO_5038672887" description="Lipoprotein" evidence="1">
    <location>
        <begin position="20"/>
        <end position="240"/>
    </location>
</feature>
<name>A0A9E6PTF1_9PSED</name>
<gene>
    <name evidence="2" type="ORF">HU772_015545</name>
</gene>